<organism evidence="2 3">
    <name type="scientific">Romanomermis culicivorax</name>
    <name type="common">Nematode worm</name>
    <dbReference type="NCBI Taxonomy" id="13658"/>
    <lineage>
        <taxon>Eukaryota</taxon>
        <taxon>Metazoa</taxon>
        <taxon>Ecdysozoa</taxon>
        <taxon>Nematoda</taxon>
        <taxon>Enoplea</taxon>
        <taxon>Dorylaimia</taxon>
        <taxon>Mermithida</taxon>
        <taxon>Mermithoidea</taxon>
        <taxon>Mermithidae</taxon>
        <taxon>Romanomermis</taxon>
    </lineage>
</organism>
<feature type="coiled-coil region" evidence="1">
    <location>
        <begin position="269"/>
        <end position="314"/>
    </location>
</feature>
<proteinExistence type="predicted"/>
<keyword evidence="1" id="KW-0175">Coiled coil</keyword>
<name>A0A915JFH2_ROMCU</name>
<evidence type="ECO:0000313" key="3">
    <source>
        <dbReference type="WBParaSite" id="nRc.2.0.1.t25241-RA"/>
    </source>
</evidence>
<evidence type="ECO:0000313" key="2">
    <source>
        <dbReference type="Proteomes" id="UP000887565"/>
    </source>
</evidence>
<dbReference type="AlphaFoldDB" id="A0A915JFH2"/>
<evidence type="ECO:0000256" key="1">
    <source>
        <dbReference type="SAM" id="Coils"/>
    </source>
</evidence>
<accession>A0A915JFH2</accession>
<keyword evidence="2" id="KW-1185">Reference proteome</keyword>
<sequence length="369" mass="42885">MEVEVGFQYFGHDLMKADQIQLMAFRMYRFFNLIHGENFPETFCGSPEVEEPQSSCVYHVMRQEMYAPMAAHLDTSFGGNMEYCFHHYEANPSRGRDVKIPKEIHPNYTVKEKGKNVDGYDTLREDKKFEEALSEKQIQARIMKKVVDMVNQESVPAERRHHLAECLQYKTNPYCYQRFYFRQTVVRLDLSKDMTKENQRKSVVAYQPQYVPSYEPLFFKNILPSDQPGIQIRHTDNKVTIMLIGMDVRADQMSDESSLITIAVERTIAEIEARLREQAEKEIERQKEIFLKQLVEQKARLDEQQKQIEQVLAGFMAHWTPLAAPTVVQAPIQPPTVYHIPKLVAAPADHNRFDNGLLKTQFIVEGVCG</sequence>
<dbReference type="WBParaSite" id="nRc.2.0.1.t25241-RA">
    <property type="protein sequence ID" value="nRc.2.0.1.t25241-RA"/>
    <property type="gene ID" value="nRc.2.0.1.g25241"/>
</dbReference>
<dbReference type="Proteomes" id="UP000887565">
    <property type="component" value="Unplaced"/>
</dbReference>
<reference evidence="3" key="1">
    <citation type="submission" date="2022-11" db="UniProtKB">
        <authorList>
            <consortium name="WormBaseParasite"/>
        </authorList>
    </citation>
    <scope>IDENTIFICATION</scope>
</reference>
<protein>
    <submittedName>
        <fullName evidence="3">Uncharacterized protein</fullName>
    </submittedName>
</protein>